<accession>A0A167C0A3</accession>
<dbReference type="GeneID" id="30035917"/>
<keyword evidence="1" id="KW-1133">Transmembrane helix</keyword>
<name>A0A167C0A3_9ASCO</name>
<dbReference type="RefSeq" id="XP_018733531.1">
    <property type="nucleotide sequence ID" value="XM_018880885.1"/>
</dbReference>
<dbReference type="OrthoDB" id="1612078at2759"/>
<feature type="transmembrane region" description="Helical" evidence="1">
    <location>
        <begin position="34"/>
        <end position="53"/>
    </location>
</feature>
<evidence type="ECO:0000313" key="3">
    <source>
        <dbReference type="EMBL" id="ANB11054.1"/>
    </source>
</evidence>
<gene>
    <name evidence="3" type="ORF">AWJ20_3850</name>
</gene>
<dbReference type="AlphaFoldDB" id="A0A167C0A3"/>
<keyword evidence="1" id="KW-0472">Membrane</keyword>
<evidence type="ECO:0000256" key="1">
    <source>
        <dbReference type="SAM" id="Phobius"/>
    </source>
</evidence>
<proteinExistence type="predicted"/>
<reference evidence="3 4" key="1">
    <citation type="submission" date="2016-02" db="EMBL/GenBank/DDBJ databases">
        <title>Complete genome sequence and transcriptome regulation of the pentose utilising yeast Sugiyamaella lignohabitans.</title>
        <authorList>
            <person name="Bellasio M."/>
            <person name="Peymann A."/>
            <person name="Valli M."/>
            <person name="Sipitzky M."/>
            <person name="Graf A."/>
            <person name="Sauer M."/>
            <person name="Marx H."/>
            <person name="Mattanovich D."/>
        </authorList>
    </citation>
    <scope>NUCLEOTIDE SEQUENCE [LARGE SCALE GENOMIC DNA]</scope>
    <source>
        <strain evidence="3 4">CBS 10342</strain>
    </source>
</reference>
<feature type="domain" description="Peptide N-acetyl-beta-D-glucosaminyl asparaginase amidase A N-terminal" evidence="2">
    <location>
        <begin position="130"/>
        <end position="441"/>
    </location>
</feature>
<dbReference type="EMBL" id="CP014500">
    <property type="protein sequence ID" value="ANB11054.1"/>
    <property type="molecule type" value="Genomic_DNA"/>
</dbReference>
<keyword evidence="4" id="KW-1185">Reference proteome</keyword>
<dbReference type="InterPro" id="IPR056948">
    <property type="entry name" value="PNGaseA_N"/>
</dbReference>
<protein>
    <submittedName>
        <fullName evidence="3">Peptide-N4-(N-acetyl-beta-glucosaminyl)asparagineamidase A</fullName>
    </submittedName>
</protein>
<dbReference type="InterPro" id="IPR021102">
    <property type="entry name" value="PNGase_A"/>
</dbReference>
<dbReference type="Pfam" id="PF12222">
    <property type="entry name" value="PNGaseA"/>
    <property type="match status" value="1"/>
</dbReference>
<sequence>MSISAWFTGNTATGYIALSDDNDRNRINTRKRNLALAAAIAVGVVIITVGMFHDYRWHDGIYRPLPGRGRHGGIHHGGSHHGGISNLWSKQLLLSFDDNSDIGKPAHGSQKVEDVFQVYAPPEDIGELVLNKTLIDNYVFDNSYGKPFVVSYTAPDQEFTHVRLTLNATTYGRQFDRLAQVYLGGSEIWRTSTAEPGHRNISFSYVKDVSKYASLFKTSDIDFTFALNNIVDEVYTGPITVSLSAQYFNVPETRSTSVAELLKKDVTSPDQVIAIAPPTGLSWSAPSQKISTKLPALPKDAARVVVDVFASGNADEEFWYSHLLDPYSDWFPNGANEFGKHGPTRLVEVHINGVLAGVAIPFPVIYTGGYSPPLWSKIVGTNTYDVPSYQIDITPFLPYLWSESGSAISLRVVNGDKSESAKTLISEDWIVSANVLVWQVPGVQGSGVSDIPKNKDSLTRIVSPRYDSRVSQIIAFSDSISTSARLEYIGTDGEKEDLTVGWQQKLALSNVQSVSNGGDKHEIVFSSSTANKLVVDDDFEAVNAQFKESHGLVLNLKYDSFEDSFKISYVRGVSTNDALGLTSAGQNGTSAFAFTGPRQVSGHGDLETNYTRQSYITDEKYHRHVRAANGSVLFDHVDCSKPGLYSVDSVSPIESLIQLDGLDLSFFASNE</sequence>
<dbReference type="PANTHER" id="PTHR31104">
    <property type="entry name" value="PEPTIDE-N4-(N-ACETYL-BETA-GLUCOSAMINYL)ASPARAGINE AMIDASE A PROTEIN"/>
    <property type="match status" value="1"/>
</dbReference>
<evidence type="ECO:0000313" key="4">
    <source>
        <dbReference type="Proteomes" id="UP000189580"/>
    </source>
</evidence>
<dbReference type="KEGG" id="slb:AWJ20_3850"/>
<dbReference type="Proteomes" id="UP000189580">
    <property type="component" value="Chromosome c"/>
</dbReference>
<keyword evidence="1" id="KW-0812">Transmembrane</keyword>
<evidence type="ECO:0000259" key="2">
    <source>
        <dbReference type="Pfam" id="PF12222"/>
    </source>
</evidence>
<organism evidence="3 4">
    <name type="scientific">Sugiyamaella lignohabitans</name>
    <dbReference type="NCBI Taxonomy" id="796027"/>
    <lineage>
        <taxon>Eukaryota</taxon>
        <taxon>Fungi</taxon>
        <taxon>Dikarya</taxon>
        <taxon>Ascomycota</taxon>
        <taxon>Saccharomycotina</taxon>
        <taxon>Dipodascomycetes</taxon>
        <taxon>Dipodascales</taxon>
        <taxon>Trichomonascaceae</taxon>
        <taxon>Sugiyamaella</taxon>
    </lineage>
</organism>